<proteinExistence type="predicted"/>
<dbReference type="EMBL" id="CP013251">
    <property type="protein sequence ID" value="AMO57316.1"/>
    <property type="molecule type" value="Genomic_DNA"/>
</dbReference>
<evidence type="ECO:0000313" key="3">
    <source>
        <dbReference type="Proteomes" id="UP000071065"/>
    </source>
</evidence>
<dbReference type="OrthoDB" id="10020637at2"/>
<dbReference type="RefSeq" id="WP_145912637.1">
    <property type="nucleotide sequence ID" value="NZ_CP013251.1"/>
</dbReference>
<evidence type="ECO:0000256" key="1">
    <source>
        <dbReference type="SAM" id="MobiDB-lite"/>
    </source>
</evidence>
<reference evidence="2 3" key="1">
    <citation type="journal article" date="2016" name="Front. Microbiol.">
        <title>Genomic Insight into the Host-Endosymbiont Relationship of Endozoicomonas montiporae CL-33(T) with its Coral Host.</title>
        <authorList>
            <person name="Ding J.-Y."/>
            <person name="Shiu J.-H."/>
            <person name="Chen W.-M."/>
            <person name="Chiang Y.-R."/>
            <person name="Tang S.-L."/>
        </authorList>
    </citation>
    <scope>NUCLEOTIDE SEQUENCE [LARGE SCALE GENOMIC DNA]</scope>
    <source>
        <strain evidence="2 3">CL-33</strain>
    </source>
</reference>
<dbReference type="KEGG" id="emp:EZMO1_3319"/>
<dbReference type="Proteomes" id="UP000071065">
    <property type="component" value="Chromosome"/>
</dbReference>
<accession>A0A142BEZ0</accession>
<sequence>MDTLDEYNDGSSLEHPLTPSFGVNENNIGLLLRPSPETQSKTNDQYPPFLKAYSRMPQGLTEAIDQLLKADERLNNNRDDIHFYTGYFHTLYAKLLFIHSITSSDKKSDMVLMMPLTFNDLEIPAVVESLKSLSAAKIHYWNGDYWKSIKKTETAYLASEAYQRSIVIMNPFPLDHKIYLELLKASGPMPVAGSTGDHSLFEVISSGRLPFHEYMPYQRMVNENLASAAGSSSIKMFFSARGYLNRARALRQLKKHPELIQSYLMRLNQKYNATPFLIEMVKQSINNDSSLWAAIRWADQRLENGGLNRPAISELEALICGRGIMALVRELADNEQLTDSERLLYRQRIDKYSFFLLLNYPRLQQMLFAISDKIIGNASDQATQ</sequence>
<protein>
    <submittedName>
        <fullName evidence="2">Uncharacterized protein</fullName>
    </submittedName>
</protein>
<dbReference type="STRING" id="570277.EZMO1_3319"/>
<gene>
    <name evidence="2" type="ORF">EZMO1_3319</name>
</gene>
<dbReference type="AlphaFoldDB" id="A0A142BEZ0"/>
<name>A0A142BEZ0_9GAMM</name>
<dbReference type="PATRIC" id="fig|570277.3.peg.3565"/>
<feature type="region of interest" description="Disordered" evidence="1">
    <location>
        <begin position="1"/>
        <end position="21"/>
    </location>
</feature>
<evidence type="ECO:0000313" key="2">
    <source>
        <dbReference type="EMBL" id="AMO57316.1"/>
    </source>
</evidence>
<organism evidence="2 3">
    <name type="scientific">Endozoicomonas montiporae CL-33</name>
    <dbReference type="NCBI Taxonomy" id="570277"/>
    <lineage>
        <taxon>Bacteria</taxon>
        <taxon>Pseudomonadati</taxon>
        <taxon>Pseudomonadota</taxon>
        <taxon>Gammaproteobacteria</taxon>
        <taxon>Oceanospirillales</taxon>
        <taxon>Endozoicomonadaceae</taxon>
        <taxon>Endozoicomonas</taxon>
    </lineage>
</organism>